<organism evidence="1 2">
    <name type="scientific">Virgibacillus profundi</name>
    <dbReference type="NCBI Taxonomy" id="2024555"/>
    <lineage>
        <taxon>Bacteria</taxon>
        <taxon>Bacillati</taxon>
        <taxon>Bacillota</taxon>
        <taxon>Bacilli</taxon>
        <taxon>Bacillales</taxon>
        <taxon>Bacillaceae</taxon>
        <taxon>Virgibacillus</taxon>
    </lineage>
</organism>
<accession>A0A2A2I829</accession>
<proteinExistence type="predicted"/>
<protein>
    <submittedName>
        <fullName evidence="1">Uncharacterized protein</fullName>
    </submittedName>
</protein>
<comment type="caution">
    <text evidence="1">The sequence shown here is derived from an EMBL/GenBank/DDBJ whole genome shotgun (WGS) entry which is preliminary data.</text>
</comment>
<evidence type="ECO:0000313" key="2">
    <source>
        <dbReference type="Proteomes" id="UP000218887"/>
    </source>
</evidence>
<dbReference type="AlphaFoldDB" id="A0A2A2I829"/>
<reference evidence="1 2" key="1">
    <citation type="submission" date="2017-08" db="EMBL/GenBank/DDBJ databases">
        <title>Virgibacillus indicus sp. nov. and Virgibacillus profoundi sp. nov, two moderately halophilic bacteria isolated from marine sediment by using the Microfluidic Streak Plate.</title>
        <authorList>
            <person name="Xu B."/>
            <person name="Hu B."/>
            <person name="Wang J."/>
            <person name="Zhu Y."/>
            <person name="Huang L."/>
            <person name="Du W."/>
            <person name="Huang Y."/>
        </authorList>
    </citation>
    <scope>NUCLEOTIDE SEQUENCE [LARGE SCALE GENOMIC DNA]</scope>
    <source>
        <strain evidence="1 2">IO3-P3-H5</strain>
    </source>
</reference>
<keyword evidence="2" id="KW-1185">Reference proteome</keyword>
<dbReference type="Proteomes" id="UP000218887">
    <property type="component" value="Unassembled WGS sequence"/>
</dbReference>
<sequence length="63" mass="6966">MLGFKVFNLSIDKIDQKNIIYLFIYSLTFSKFNLRCSAAFNLGIVLSGNKISSTNLMVLVGGS</sequence>
<name>A0A2A2I829_9BACI</name>
<dbReference type="EMBL" id="NPOA01000018">
    <property type="protein sequence ID" value="PAV27807.1"/>
    <property type="molecule type" value="Genomic_DNA"/>
</dbReference>
<evidence type="ECO:0000313" key="1">
    <source>
        <dbReference type="EMBL" id="PAV27807.1"/>
    </source>
</evidence>
<gene>
    <name evidence="1" type="ORF">CIL05_19845</name>
</gene>